<reference evidence="1 2" key="1">
    <citation type="journal article" date="2019" name="Int. J. Syst. Evol. Microbiol.">
        <title>The Global Catalogue of Microorganisms (GCM) 10K type strain sequencing project: providing services to taxonomists for standard genome sequencing and annotation.</title>
        <authorList>
            <consortium name="The Broad Institute Genomics Platform"/>
            <consortium name="The Broad Institute Genome Sequencing Center for Infectious Disease"/>
            <person name="Wu L."/>
            <person name="Ma J."/>
        </authorList>
    </citation>
    <scope>NUCLEOTIDE SEQUENCE [LARGE SCALE GENOMIC DNA]</scope>
    <source>
        <strain evidence="1 2">JCM 16374</strain>
    </source>
</reference>
<evidence type="ECO:0008006" key="3">
    <source>
        <dbReference type="Google" id="ProtNLM"/>
    </source>
</evidence>
<dbReference type="Proteomes" id="UP001500994">
    <property type="component" value="Unassembled WGS sequence"/>
</dbReference>
<gene>
    <name evidence="1" type="ORF">GCM10009864_12050</name>
</gene>
<evidence type="ECO:0000313" key="1">
    <source>
        <dbReference type="EMBL" id="GAA2649939.1"/>
    </source>
</evidence>
<organism evidence="1 2">
    <name type="scientific">Streptomyces lunalinharesii</name>
    <dbReference type="NCBI Taxonomy" id="333384"/>
    <lineage>
        <taxon>Bacteria</taxon>
        <taxon>Bacillati</taxon>
        <taxon>Actinomycetota</taxon>
        <taxon>Actinomycetes</taxon>
        <taxon>Kitasatosporales</taxon>
        <taxon>Streptomycetaceae</taxon>
        <taxon>Streptomyces</taxon>
    </lineage>
</organism>
<name>A0ABN3RE51_9ACTN</name>
<accession>A0ABN3RE51</accession>
<dbReference type="EMBL" id="BAAARK010000002">
    <property type="protein sequence ID" value="GAA2649939.1"/>
    <property type="molecule type" value="Genomic_DNA"/>
</dbReference>
<evidence type="ECO:0000313" key="2">
    <source>
        <dbReference type="Proteomes" id="UP001500994"/>
    </source>
</evidence>
<proteinExistence type="predicted"/>
<keyword evidence="2" id="KW-1185">Reference proteome</keyword>
<protein>
    <recommendedName>
        <fullName evidence="3">C2H2-type domain-containing protein</fullName>
    </recommendedName>
</protein>
<comment type="caution">
    <text evidence="1">The sequence shown here is derived from an EMBL/GenBank/DDBJ whole genome shotgun (WGS) entry which is preliminary data.</text>
</comment>
<sequence>MTARQGFAKGSRALTPCEYEQAYERLTAVALRSGARLDADAAHDALTEALAVLGVAAPPVEPRPEGGPAGRTAGTVTWLLGTDEGAQHGGFVLGRLSDGTVPTFTSGHTQHERRFADDSAAYGGTWIGPEDGVPAEQPLALVPGCTCGWRGPDLPYDPAGGRCGNGTCYDGQAVEAHRRWKTHAQAALIAGVPPQRHGRPAAVAASA</sequence>